<dbReference type="PANTHER" id="PTHR43344:SF15">
    <property type="entry name" value="PHOSPHOSERINE PHOSPHATASE SERB1"/>
    <property type="match status" value="1"/>
</dbReference>
<dbReference type="NCBIfam" id="TIGR01490">
    <property type="entry name" value="HAD-SF-IB-hyp1"/>
    <property type="match status" value="1"/>
</dbReference>
<sequence>MGTEATGSNAGHAGAFFDLDNTLVQGASLFHLARGLTAHGMVSKREIAGHALRQVRFRVFGEQSGLLDDVQEHALDFVKGHEVARMEKICEAVYDDYLADKIWPGTRALSEAHLLTGKEVWLVTAAPIELAQVIAVRLGLTGALGTRPESVDGVYTGRIAGPLLHGPDKARQVARLARERGLDLAHSYAYSDSANDLPLLSLVGHPVAVNPDRGLRRHARHNGWAIVDYRTTRRAGVGLPVAGAAAAVGAVAAGAAAAAAHWSGDRG</sequence>
<dbReference type="InterPro" id="IPR036412">
    <property type="entry name" value="HAD-like_sf"/>
</dbReference>
<evidence type="ECO:0000313" key="2">
    <source>
        <dbReference type="EMBL" id="GAA2000354.1"/>
    </source>
</evidence>
<dbReference type="PANTHER" id="PTHR43344">
    <property type="entry name" value="PHOSPHOSERINE PHOSPHATASE"/>
    <property type="match status" value="1"/>
</dbReference>
<protein>
    <recommendedName>
        <fullName evidence="4">HAD-superfamily subfamily IB hydrolase, TIGR01490</fullName>
    </recommendedName>
</protein>
<dbReference type="CDD" id="cd02612">
    <property type="entry name" value="HAD_PGPPase"/>
    <property type="match status" value="1"/>
</dbReference>
<accession>A0ABN2T7J2</accession>
<reference evidence="2 3" key="1">
    <citation type="journal article" date="2019" name="Int. J. Syst. Evol. Microbiol.">
        <title>The Global Catalogue of Microorganisms (GCM) 10K type strain sequencing project: providing services to taxonomists for standard genome sequencing and annotation.</title>
        <authorList>
            <consortium name="The Broad Institute Genomics Platform"/>
            <consortium name="The Broad Institute Genome Sequencing Center for Infectious Disease"/>
            <person name="Wu L."/>
            <person name="Ma J."/>
        </authorList>
    </citation>
    <scope>NUCLEOTIDE SEQUENCE [LARGE SCALE GENOMIC DNA]</scope>
    <source>
        <strain evidence="2 3">JCM 16013</strain>
    </source>
</reference>
<dbReference type="InterPro" id="IPR006385">
    <property type="entry name" value="HAD_hydro_SerB1"/>
</dbReference>
<dbReference type="EMBL" id="BAAAQM010000068">
    <property type="protein sequence ID" value="GAA2000354.1"/>
    <property type="molecule type" value="Genomic_DNA"/>
</dbReference>
<dbReference type="InterPro" id="IPR050582">
    <property type="entry name" value="HAD-like_SerB"/>
</dbReference>
<dbReference type="SUPFAM" id="SSF56784">
    <property type="entry name" value="HAD-like"/>
    <property type="match status" value="1"/>
</dbReference>
<dbReference type="RefSeq" id="WP_344662170.1">
    <property type="nucleotide sequence ID" value="NZ_BAAAQM010000068.1"/>
</dbReference>
<dbReference type="Gene3D" id="3.40.50.1000">
    <property type="entry name" value="HAD superfamily/HAD-like"/>
    <property type="match status" value="1"/>
</dbReference>
<evidence type="ECO:0000256" key="1">
    <source>
        <dbReference type="ARBA" id="ARBA00009184"/>
    </source>
</evidence>
<name>A0ABN2T7J2_9ACTN</name>
<dbReference type="Proteomes" id="UP001499854">
    <property type="component" value="Unassembled WGS sequence"/>
</dbReference>
<comment type="similarity">
    <text evidence="1">Belongs to the HAD-like hydrolase superfamily. SerB family.</text>
</comment>
<dbReference type="NCBIfam" id="TIGR01488">
    <property type="entry name" value="HAD-SF-IB"/>
    <property type="match status" value="1"/>
</dbReference>
<comment type="caution">
    <text evidence="2">The sequence shown here is derived from an EMBL/GenBank/DDBJ whole genome shotgun (WGS) entry which is preliminary data.</text>
</comment>
<keyword evidence="3" id="KW-1185">Reference proteome</keyword>
<gene>
    <name evidence="2" type="ORF">GCM10009838_77270</name>
</gene>
<dbReference type="Pfam" id="PF12710">
    <property type="entry name" value="HAD"/>
    <property type="match status" value="1"/>
</dbReference>
<dbReference type="InterPro" id="IPR023214">
    <property type="entry name" value="HAD_sf"/>
</dbReference>
<proteinExistence type="inferred from homology"/>
<organism evidence="2 3">
    <name type="scientific">Catenulispora subtropica</name>
    <dbReference type="NCBI Taxonomy" id="450798"/>
    <lineage>
        <taxon>Bacteria</taxon>
        <taxon>Bacillati</taxon>
        <taxon>Actinomycetota</taxon>
        <taxon>Actinomycetes</taxon>
        <taxon>Catenulisporales</taxon>
        <taxon>Catenulisporaceae</taxon>
        <taxon>Catenulispora</taxon>
    </lineage>
</organism>
<evidence type="ECO:0000313" key="3">
    <source>
        <dbReference type="Proteomes" id="UP001499854"/>
    </source>
</evidence>
<dbReference type="Gene3D" id="1.20.1440.100">
    <property type="entry name" value="SG protein - dephosphorylation function"/>
    <property type="match status" value="1"/>
</dbReference>
<evidence type="ECO:0008006" key="4">
    <source>
        <dbReference type="Google" id="ProtNLM"/>
    </source>
</evidence>